<evidence type="ECO:0000256" key="1">
    <source>
        <dbReference type="SAM" id="MobiDB-lite"/>
    </source>
</evidence>
<dbReference type="GeneID" id="80877654"/>
<dbReference type="RefSeq" id="XP_056039071.1">
    <property type="nucleotide sequence ID" value="XM_056182965.1"/>
</dbReference>
<accession>A0AAE9WI68</accession>
<dbReference type="Proteomes" id="UP001212411">
    <property type="component" value="Chromosome 3"/>
</dbReference>
<organism evidence="2 3">
    <name type="scientific">Schizosaccharomyces osmophilus</name>
    <dbReference type="NCBI Taxonomy" id="2545709"/>
    <lineage>
        <taxon>Eukaryota</taxon>
        <taxon>Fungi</taxon>
        <taxon>Dikarya</taxon>
        <taxon>Ascomycota</taxon>
        <taxon>Taphrinomycotina</taxon>
        <taxon>Schizosaccharomycetes</taxon>
        <taxon>Schizosaccharomycetales</taxon>
        <taxon>Schizosaccharomycetaceae</taxon>
        <taxon>Schizosaccharomyces</taxon>
    </lineage>
</organism>
<name>A0AAE9WI68_9SCHI</name>
<reference evidence="2 3" key="1">
    <citation type="journal article" date="2023" name="G3 (Bethesda)">
        <title>A high-quality reference genome for the fission yeast Schizosaccharomyces osmophilus.</title>
        <authorList>
            <person name="Jia G.S."/>
            <person name="Zhang W.C."/>
            <person name="Liang Y."/>
            <person name="Liu X.H."/>
            <person name="Rhind N."/>
            <person name="Pidoux A."/>
            <person name="Brysch-Herzberg M."/>
            <person name="Du L.L."/>
        </authorList>
    </citation>
    <scope>NUCLEOTIDE SEQUENCE [LARGE SCALE GENOMIC DNA]</scope>
    <source>
        <strain evidence="2 3">CBS 15793</strain>
    </source>
</reference>
<evidence type="ECO:0000313" key="3">
    <source>
        <dbReference type="Proteomes" id="UP001212411"/>
    </source>
</evidence>
<gene>
    <name evidence="2" type="ORF">SOMG_04178</name>
</gene>
<dbReference type="AlphaFoldDB" id="A0AAE9WI68"/>
<keyword evidence="3" id="KW-1185">Reference proteome</keyword>
<feature type="region of interest" description="Disordered" evidence="1">
    <location>
        <begin position="1"/>
        <end position="23"/>
    </location>
</feature>
<dbReference type="KEGG" id="som:SOMG_04178"/>
<sequence>MSTSPFSLLENNKTNKQPSSSQLVNLNSKAPVEIHWQTPKQTIAGQSFCQHRPTRTISILFEDPLFQFTKKTSVVKDSKSRKLES</sequence>
<proteinExistence type="predicted"/>
<dbReference type="EMBL" id="CP115613">
    <property type="protein sequence ID" value="WBW74828.1"/>
    <property type="molecule type" value="Genomic_DNA"/>
</dbReference>
<evidence type="ECO:0000313" key="2">
    <source>
        <dbReference type="EMBL" id="WBW74828.1"/>
    </source>
</evidence>
<protein>
    <submittedName>
        <fullName evidence="2">Uncharacterized protein</fullName>
    </submittedName>
</protein>